<dbReference type="InterPro" id="IPR006501">
    <property type="entry name" value="Pectinesterase_inhib_dom"/>
</dbReference>
<dbReference type="FunFam" id="1.20.140.40:FF:000003">
    <property type="entry name" value="Invertase/pectin methylesterase inhibitor family protein"/>
    <property type="match status" value="1"/>
</dbReference>
<dbReference type="InterPro" id="IPR035513">
    <property type="entry name" value="Invertase/methylesterase_inhib"/>
</dbReference>
<feature type="signal peptide" evidence="3">
    <location>
        <begin position="1"/>
        <end position="23"/>
    </location>
</feature>
<dbReference type="InterPro" id="IPR051955">
    <property type="entry name" value="PME_Inhibitor"/>
</dbReference>
<dbReference type="EMBL" id="BDDD01002783">
    <property type="protein sequence ID" value="GAV83071.1"/>
    <property type="molecule type" value="Genomic_DNA"/>
</dbReference>
<dbReference type="Gene3D" id="1.20.140.40">
    <property type="entry name" value="Invertase/pectin methylesterase inhibitor family protein"/>
    <property type="match status" value="1"/>
</dbReference>
<dbReference type="Pfam" id="PF04043">
    <property type="entry name" value="PMEI"/>
    <property type="match status" value="1"/>
</dbReference>
<dbReference type="SUPFAM" id="SSF101148">
    <property type="entry name" value="Plant invertase/pectin methylesterase inhibitor"/>
    <property type="match status" value="1"/>
</dbReference>
<organism evidence="5 7">
    <name type="scientific">Cephalotus follicularis</name>
    <name type="common">Albany pitcher plant</name>
    <dbReference type="NCBI Taxonomy" id="3775"/>
    <lineage>
        <taxon>Eukaryota</taxon>
        <taxon>Viridiplantae</taxon>
        <taxon>Streptophyta</taxon>
        <taxon>Embryophyta</taxon>
        <taxon>Tracheophyta</taxon>
        <taxon>Spermatophyta</taxon>
        <taxon>Magnoliopsida</taxon>
        <taxon>eudicotyledons</taxon>
        <taxon>Gunneridae</taxon>
        <taxon>Pentapetalae</taxon>
        <taxon>rosids</taxon>
        <taxon>fabids</taxon>
        <taxon>Oxalidales</taxon>
        <taxon>Cephalotaceae</taxon>
        <taxon>Cephalotus</taxon>
    </lineage>
</organism>
<dbReference type="OrthoDB" id="770764at2759"/>
<dbReference type="AlphaFoldDB" id="A0A1Q3CSG4"/>
<dbReference type="CDD" id="cd15800">
    <property type="entry name" value="PMEI-like_2"/>
    <property type="match status" value="1"/>
</dbReference>
<evidence type="ECO:0000256" key="1">
    <source>
        <dbReference type="ARBA" id="ARBA00022729"/>
    </source>
</evidence>
<dbReference type="PANTHER" id="PTHR31080">
    <property type="entry name" value="PECTINESTERASE INHIBITOR-LIKE"/>
    <property type="match status" value="1"/>
</dbReference>
<evidence type="ECO:0000313" key="6">
    <source>
        <dbReference type="EMBL" id="GAV83626.1"/>
    </source>
</evidence>
<comment type="similarity">
    <text evidence="2">Belongs to the PMEI family.</text>
</comment>
<dbReference type="NCBIfam" id="TIGR01614">
    <property type="entry name" value="PME_inhib"/>
    <property type="match status" value="1"/>
</dbReference>
<feature type="chain" id="PRO_5011898805" evidence="3">
    <location>
        <begin position="24"/>
        <end position="210"/>
    </location>
</feature>
<dbReference type="FunCoup" id="A0A1Q3CSG4">
    <property type="interactions" value="25"/>
</dbReference>
<comment type="caution">
    <text evidence="5">The sequence shown here is derived from an EMBL/GenBank/DDBJ whole genome shotgun (WGS) entry which is preliminary data.</text>
</comment>
<keyword evidence="1 3" id="KW-0732">Signal</keyword>
<evidence type="ECO:0000313" key="7">
    <source>
        <dbReference type="Proteomes" id="UP000187406"/>
    </source>
</evidence>
<dbReference type="PANTHER" id="PTHR31080:SF107">
    <property type="entry name" value="PECTINESTERASE INHIBITOR DOMAIN-CONTAINING PROTEIN"/>
    <property type="match status" value="1"/>
</dbReference>
<reference evidence="7" key="1">
    <citation type="submission" date="2016-04" db="EMBL/GenBank/DDBJ databases">
        <title>Cephalotus genome sequencing.</title>
        <authorList>
            <person name="Fukushima K."/>
            <person name="Hasebe M."/>
            <person name="Fang X."/>
        </authorList>
    </citation>
    <scope>NUCLEOTIDE SEQUENCE [LARGE SCALE GENOMIC DNA]</scope>
    <source>
        <strain evidence="7">cv. St1</strain>
    </source>
</reference>
<accession>A0A1Q3CSG4</accession>
<gene>
    <name evidence="5" type="ORF">CFOL_v3_26522</name>
    <name evidence="6" type="ORF">CFOL_v3_27072</name>
</gene>
<reference evidence="5" key="2">
    <citation type="journal article" date="2017" name="Nat. Ecol. Evol.">
        <title>Genome of the pitcher plant Cephalotus reveals genetic changes associated with carnivory.</title>
        <authorList>
            <person name="Fukushima K."/>
            <person name="Fang X."/>
            <person name="Alvarez-Ponce D."/>
            <person name="Cai H."/>
            <person name="Carretero-Paulet L."/>
            <person name="Chen C."/>
            <person name="Chang T."/>
            <person name="Farr K.M."/>
            <person name="Fujita T."/>
            <person name="Hiwatashi Y."/>
            <person name="Hoshi Y."/>
            <person name="Imai T."/>
            <person name="Kasahara M."/>
            <person name="Librado P."/>
            <person name="Mao L."/>
            <person name="Mori H."/>
            <person name="Nishiyama T."/>
            <person name="Nozawa M."/>
            <person name="Palfalvi G."/>
            <person name="Pollard S.T."/>
            <person name="Rozas J."/>
            <person name="Sanchez-Gracia A."/>
            <person name="Sankoff D."/>
            <person name="Shibata T.F."/>
            <person name="Shigenobu S."/>
            <person name="Sumikawa N."/>
            <person name="Uzawa T."/>
            <person name="Xie M."/>
            <person name="Zheng C."/>
            <person name="Pollock D.D."/>
            <person name="Albert V.A."/>
            <person name="Li S."/>
            <person name="Hasebe M."/>
        </authorList>
    </citation>
    <scope>NUCLEOTIDE SEQUENCE</scope>
    <source>
        <strain evidence="5">St1</strain>
    </source>
</reference>
<dbReference type="STRING" id="3775.A0A1Q3CSG4"/>
<evidence type="ECO:0000256" key="2">
    <source>
        <dbReference type="ARBA" id="ARBA00038471"/>
    </source>
</evidence>
<evidence type="ECO:0000313" key="5">
    <source>
        <dbReference type="EMBL" id="GAV83071.1"/>
    </source>
</evidence>
<dbReference type="Proteomes" id="UP000187406">
    <property type="component" value="Unassembled WGS sequence"/>
</dbReference>
<name>A0A1Q3CSG4_CEPFO</name>
<protein>
    <submittedName>
        <fullName evidence="5">PMEI domain-containing protein</fullName>
    </submittedName>
</protein>
<feature type="domain" description="Pectinesterase inhibitor" evidence="4">
    <location>
        <begin position="58"/>
        <end position="203"/>
    </location>
</feature>
<keyword evidence="7" id="KW-1185">Reference proteome</keyword>
<proteinExistence type="inferred from homology"/>
<dbReference type="EMBL" id="BDDD01002944">
    <property type="protein sequence ID" value="GAV83626.1"/>
    <property type="molecule type" value="Genomic_DNA"/>
</dbReference>
<evidence type="ECO:0000256" key="3">
    <source>
        <dbReference type="SAM" id="SignalP"/>
    </source>
</evidence>
<dbReference type="GO" id="GO:0004857">
    <property type="term" value="F:enzyme inhibitor activity"/>
    <property type="evidence" value="ECO:0007669"/>
    <property type="project" value="InterPro"/>
</dbReference>
<sequence length="210" mass="22658">MELYKSILLLISLPAILTFSAEACAPRMAPSPAPSSQFLPLIDHLPPAPSPISESLSSVDHPIQKVCKVTSHPTECVTAILPLFNGHTDPISVLMLEIQALANQTRQSIDKATEISEDSSTSSLTVTCLKTCIDMYQTAIDDLQSALDAIAARDRGTLNSFLSAVYTDIDTCSDTFAEQDDLVSPMDETDMGLKKLSANNLDIATVFVHF</sequence>
<dbReference type="SMART" id="SM00856">
    <property type="entry name" value="PMEI"/>
    <property type="match status" value="1"/>
</dbReference>
<evidence type="ECO:0000259" key="4">
    <source>
        <dbReference type="SMART" id="SM00856"/>
    </source>
</evidence>